<evidence type="ECO:0000256" key="6">
    <source>
        <dbReference type="SAM" id="Phobius"/>
    </source>
</evidence>
<dbReference type="Pfam" id="PF03006">
    <property type="entry name" value="HlyIII"/>
    <property type="match status" value="1"/>
</dbReference>
<proteinExistence type="inferred from homology"/>
<evidence type="ECO:0000256" key="4">
    <source>
        <dbReference type="ARBA" id="ARBA00022989"/>
    </source>
</evidence>
<feature type="non-terminal residue" evidence="7">
    <location>
        <position position="1"/>
    </location>
</feature>
<keyword evidence="3 6" id="KW-0812">Transmembrane</keyword>
<keyword evidence="5 6" id="KW-0472">Membrane</keyword>
<dbReference type="STRING" id="53468.A0A158QSN5"/>
<feature type="transmembrane region" description="Helical" evidence="6">
    <location>
        <begin position="76"/>
        <end position="98"/>
    </location>
</feature>
<name>A0A158QSN5_MESCO</name>
<feature type="transmembrane region" description="Helical" evidence="6">
    <location>
        <begin position="192"/>
        <end position="213"/>
    </location>
</feature>
<evidence type="ECO:0000256" key="3">
    <source>
        <dbReference type="ARBA" id="ARBA00022692"/>
    </source>
</evidence>
<evidence type="ECO:0000313" key="8">
    <source>
        <dbReference type="Proteomes" id="UP000267029"/>
    </source>
</evidence>
<feature type="transmembrane region" description="Helical" evidence="6">
    <location>
        <begin position="119"/>
        <end position="141"/>
    </location>
</feature>
<dbReference type="InterPro" id="IPR004254">
    <property type="entry name" value="AdipoR/HlyIII-related"/>
</dbReference>
<dbReference type="AlphaFoldDB" id="A0A158QSN5"/>
<dbReference type="PANTHER" id="PTHR20855">
    <property type="entry name" value="ADIPOR/PROGESTIN RECEPTOR-RELATED"/>
    <property type="match status" value="1"/>
</dbReference>
<evidence type="ECO:0000256" key="2">
    <source>
        <dbReference type="ARBA" id="ARBA00007018"/>
    </source>
</evidence>
<accession>A0A158QSN5</accession>
<comment type="similarity">
    <text evidence="2">Belongs to the ADIPOR family.</text>
</comment>
<feature type="transmembrane region" description="Helical" evidence="6">
    <location>
        <begin position="161"/>
        <end position="180"/>
    </location>
</feature>
<sequence length="219" mass="24340">CLIKFLISEPGAPPFSQFHFIPPKPAWKNPRPTEGSHYSPTTIEKVANFVTHLPWVPLSACFANSLFSKATNPTQFLVACIYGVSLVSMFGASTTFHCCTLLTSKSRYYNLLHYLDRTVIFVFIAASYTPWLVYKSIYFAITSHSLSRSNASVISFQVDSTGLHKVGAGGLVYILGAVFFKMDGVIPMAHAIWHCFVALAAYIHFLAIDRFLFLETSPP</sequence>
<keyword evidence="8" id="KW-1185">Reference proteome</keyword>
<evidence type="ECO:0000313" key="7">
    <source>
        <dbReference type="EMBL" id="VDD75121.1"/>
    </source>
</evidence>
<evidence type="ECO:0000256" key="1">
    <source>
        <dbReference type="ARBA" id="ARBA00004141"/>
    </source>
</evidence>
<gene>
    <name evidence="7" type="ORF">MCOS_LOCUS1124</name>
</gene>
<protein>
    <recommendedName>
        <fullName evidence="9">Monocyte to macrophage differentiation protein</fullName>
    </recommendedName>
</protein>
<reference evidence="7 8" key="1">
    <citation type="submission" date="2018-10" db="EMBL/GenBank/DDBJ databases">
        <authorList>
            <consortium name="Pathogen Informatics"/>
        </authorList>
    </citation>
    <scope>NUCLEOTIDE SEQUENCE [LARGE SCALE GENOMIC DNA]</scope>
</reference>
<dbReference type="PANTHER" id="PTHR20855:SF3">
    <property type="entry name" value="LD03007P"/>
    <property type="match status" value="1"/>
</dbReference>
<evidence type="ECO:0008006" key="9">
    <source>
        <dbReference type="Google" id="ProtNLM"/>
    </source>
</evidence>
<comment type="subcellular location">
    <subcellularLocation>
        <location evidence="1">Membrane</location>
        <topology evidence="1">Multi-pass membrane protein</topology>
    </subcellularLocation>
</comment>
<evidence type="ECO:0000256" key="5">
    <source>
        <dbReference type="ARBA" id="ARBA00023136"/>
    </source>
</evidence>
<dbReference type="Proteomes" id="UP000267029">
    <property type="component" value="Unassembled WGS sequence"/>
</dbReference>
<keyword evidence="4 6" id="KW-1133">Transmembrane helix</keyword>
<dbReference type="OrthoDB" id="186812at2759"/>
<organism evidence="7 8">
    <name type="scientific">Mesocestoides corti</name>
    <name type="common">Flatworm</name>
    <dbReference type="NCBI Taxonomy" id="53468"/>
    <lineage>
        <taxon>Eukaryota</taxon>
        <taxon>Metazoa</taxon>
        <taxon>Spiralia</taxon>
        <taxon>Lophotrochozoa</taxon>
        <taxon>Platyhelminthes</taxon>
        <taxon>Cestoda</taxon>
        <taxon>Eucestoda</taxon>
        <taxon>Cyclophyllidea</taxon>
        <taxon>Mesocestoididae</taxon>
        <taxon>Mesocestoides</taxon>
    </lineage>
</organism>
<dbReference type="GO" id="GO:0016020">
    <property type="term" value="C:membrane"/>
    <property type="evidence" value="ECO:0007669"/>
    <property type="project" value="UniProtKB-SubCell"/>
</dbReference>
<dbReference type="EMBL" id="UXSR01000126">
    <property type="protein sequence ID" value="VDD75121.1"/>
    <property type="molecule type" value="Genomic_DNA"/>
</dbReference>